<evidence type="ECO:0000256" key="1">
    <source>
        <dbReference type="SAM" id="SignalP"/>
    </source>
</evidence>
<reference evidence="3" key="1">
    <citation type="journal article" date="2020" name="mSystems">
        <title>Genome- and Community-Level Interaction Insights into Carbon Utilization and Element Cycling Functions of Hydrothermarchaeota in Hydrothermal Sediment.</title>
        <authorList>
            <person name="Zhou Z."/>
            <person name="Liu Y."/>
            <person name="Xu W."/>
            <person name="Pan J."/>
            <person name="Luo Z.H."/>
            <person name="Li M."/>
        </authorList>
    </citation>
    <scope>NUCLEOTIDE SEQUENCE [LARGE SCALE GENOMIC DNA]</scope>
    <source>
        <strain evidence="3">SpSt-508</strain>
    </source>
</reference>
<evidence type="ECO:0000259" key="2">
    <source>
        <dbReference type="Pfam" id="PF13360"/>
    </source>
</evidence>
<name>A0A7C4QUN8_9PLAN</name>
<accession>A0A7C4QUN8</accession>
<organism evidence="3">
    <name type="scientific">Schlesneria paludicola</name>
    <dbReference type="NCBI Taxonomy" id="360056"/>
    <lineage>
        <taxon>Bacteria</taxon>
        <taxon>Pseudomonadati</taxon>
        <taxon>Planctomycetota</taxon>
        <taxon>Planctomycetia</taxon>
        <taxon>Planctomycetales</taxon>
        <taxon>Planctomycetaceae</taxon>
        <taxon>Schlesneria</taxon>
    </lineage>
</organism>
<dbReference type="EMBL" id="DSVQ01000019">
    <property type="protein sequence ID" value="HGT41189.1"/>
    <property type="molecule type" value="Genomic_DNA"/>
</dbReference>
<sequence>MRRWIVRSALWLTAGILVSGAAAGQAGDWPQFRGPTQQGHSEERGLPLTWSETENIAWKTELPGLGWSSPAIVGRQIWLTTALDDGHSLRVLCVDRESGRLVQNIEVFSKANPGPIHKKNSHASPTPVVEGDRVYVHYGRHGTACLTTAGELVWKTELVYDHRHGPGGSPVLFEDVVIINCDGTDRQFTVGLDKRTGQEVWRSARDGRMAYSTPLLLTVNGQPQVVCCCGEWAVGYEPASGKEVWRFRYPGGYSNVPRPVAGFGLTFVSSGYDTPTFYALKLDQRGDITETGVAWKLSKGAPRNASPLLVGDELYLMTDNGIATCLDARTGEVHWQERVGGDFSASPVFADGRIYFLNETGKTTVLAPGKTYTVLAENELPGRTLASLAPAHGAIYLRTDTALYRIEEGR</sequence>
<dbReference type="SUPFAM" id="SSF50998">
    <property type="entry name" value="Quinoprotein alcohol dehydrogenase-like"/>
    <property type="match status" value="1"/>
</dbReference>
<dbReference type="PANTHER" id="PTHR34512:SF30">
    <property type="entry name" value="OUTER MEMBRANE PROTEIN ASSEMBLY FACTOR BAMB"/>
    <property type="match status" value="1"/>
</dbReference>
<dbReference type="AlphaFoldDB" id="A0A7C4QUN8"/>
<evidence type="ECO:0000313" key="3">
    <source>
        <dbReference type="EMBL" id="HGT41189.1"/>
    </source>
</evidence>
<dbReference type="InterPro" id="IPR015943">
    <property type="entry name" value="WD40/YVTN_repeat-like_dom_sf"/>
</dbReference>
<dbReference type="PANTHER" id="PTHR34512">
    <property type="entry name" value="CELL SURFACE PROTEIN"/>
    <property type="match status" value="1"/>
</dbReference>
<proteinExistence type="predicted"/>
<comment type="caution">
    <text evidence="3">The sequence shown here is derived from an EMBL/GenBank/DDBJ whole genome shotgun (WGS) entry which is preliminary data.</text>
</comment>
<keyword evidence="1" id="KW-0732">Signal</keyword>
<dbReference type="Pfam" id="PF13360">
    <property type="entry name" value="PQQ_2"/>
    <property type="match status" value="2"/>
</dbReference>
<feature type="domain" description="Pyrrolo-quinoline quinone repeat" evidence="2">
    <location>
        <begin position="191"/>
        <end position="406"/>
    </location>
</feature>
<dbReference type="Gene3D" id="2.130.10.10">
    <property type="entry name" value="YVTN repeat-like/Quinoprotein amine dehydrogenase"/>
    <property type="match status" value="1"/>
</dbReference>
<feature type="chain" id="PRO_5027662747" evidence="1">
    <location>
        <begin position="24"/>
        <end position="410"/>
    </location>
</feature>
<feature type="signal peptide" evidence="1">
    <location>
        <begin position="1"/>
        <end position="23"/>
    </location>
</feature>
<feature type="domain" description="Pyrrolo-quinoline quinone repeat" evidence="2">
    <location>
        <begin position="52"/>
        <end position="160"/>
    </location>
</feature>
<protein>
    <submittedName>
        <fullName evidence="3">Pyrrolo-quinoline quinone</fullName>
    </submittedName>
</protein>
<gene>
    <name evidence="3" type="ORF">ENS64_18230</name>
</gene>
<dbReference type="InterPro" id="IPR011047">
    <property type="entry name" value="Quinoprotein_ADH-like_sf"/>
</dbReference>
<dbReference type="InterPro" id="IPR002372">
    <property type="entry name" value="PQQ_rpt_dom"/>
</dbReference>